<keyword evidence="3" id="KW-1185">Reference proteome</keyword>
<proteinExistence type="predicted"/>
<dbReference type="InterPro" id="IPR037523">
    <property type="entry name" value="VOC_core"/>
</dbReference>
<accession>A0A7W9CDQ8</accession>
<dbReference type="SUPFAM" id="SSF54593">
    <property type="entry name" value="Glyoxalase/Bleomycin resistance protein/Dihydroxybiphenyl dioxygenase"/>
    <property type="match status" value="1"/>
</dbReference>
<name>A0A7W9CDQ8_9MICO</name>
<dbReference type="EMBL" id="JACHMU010000001">
    <property type="protein sequence ID" value="MBB5743581.1"/>
    <property type="molecule type" value="Genomic_DNA"/>
</dbReference>
<gene>
    <name evidence="2" type="ORF">HD600_002078</name>
</gene>
<dbReference type="Gene3D" id="3.30.720.110">
    <property type="match status" value="1"/>
</dbReference>
<dbReference type="PANTHER" id="PTHR34109">
    <property type="entry name" value="BNAUNNG04460D PROTEIN-RELATED"/>
    <property type="match status" value="1"/>
</dbReference>
<reference evidence="2 3" key="1">
    <citation type="submission" date="2020-08" db="EMBL/GenBank/DDBJ databases">
        <title>Sequencing the genomes of 1000 actinobacteria strains.</title>
        <authorList>
            <person name="Klenk H.-P."/>
        </authorList>
    </citation>
    <scope>NUCLEOTIDE SEQUENCE [LARGE SCALE GENOMIC DNA]</scope>
    <source>
        <strain evidence="2 3">DSM 24823</strain>
    </source>
</reference>
<dbReference type="Pfam" id="PF00903">
    <property type="entry name" value="Glyoxalase"/>
    <property type="match status" value="1"/>
</dbReference>
<dbReference type="AlphaFoldDB" id="A0A7W9CDQ8"/>
<evidence type="ECO:0000313" key="2">
    <source>
        <dbReference type="EMBL" id="MBB5743581.1"/>
    </source>
</evidence>
<dbReference type="PANTHER" id="PTHR34109:SF1">
    <property type="entry name" value="VOC DOMAIN-CONTAINING PROTEIN"/>
    <property type="match status" value="1"/>
</dbReference>
<dbReference type="Proteomes" id="UP000517712">
    <property type="component" value="Unassembled WGS sequence"/>
</dbReference>
<dbReference type="InterPro" id="IPR004360">
    <property type="entry name" value="Glyas_Fos-R_dOase_dom"/>
</dbReference>
<feature type="domain" description="VOC" evidence="1">
    <location>
        <begin position="19"/>
        <end position="143"/>
    </location>
</feature>
<dbReference type="PROSITE" id="PS51819">
    <property type="entry name" value="VOC"/>
    <property type="match status" value="1"/>
</dbReference>
<dbReference type="RefSeq" id="WP_184283513.1">
    <property type="nucleotide sequence ID" value="NZ_BAAAPG010000001.1"/>
</dbReference>
<protein>
    <submittedName>
        <fullName evidence="2">PhnB protein</fullName>
    </submittedName>
</protein>
<evidence type="ECO:0000313" key="3">
    <source>
        <dbReference type="Proteomes" id="UP000517712"/>
    </source>
</evidence>
<sequence length="174" mass="18560">MDTTTGLTGTHTVDGRPRSATSLTPFLAIPRAAEAIAFYRDVFGATVVDVTEMNGIVVHADLDFGLGLLQVGEPNPEYRLVAPPDGDDDCYSLGLYVPDVDAVLARAEDAGATVREPASTFVSGDRFASIRDPFGVRWSLMTRVEDLSPAESARRVAEWVASFSASAPHQASTD</sequence>
<evidence type="ECO:0000259" key="1">
    <source>
        <dbReference type="PROSITE" id="PS51819"/>
    </source>
</evidence>
<comment type="caution">
    <text evidence="2">The sequence shown here is derived from an EMBL/GenBank/DDBJ whole genome shotgun (WGS) entry which is preliminary data.</text>
</comment>
<dbReference type="InterPro" id="IPR029068">
    <property type="entry name" value="Glyas_Bleomycin-R_OHBP_Dase"/>
</dbReference>
<organism evidence="2 3">
    <name type="scientific">Microbacterium ginsengiterrae</name>
    <dbReference type="NCBI Taxonomy" id="546115"/>
    <lineage>
        <taxon>Bacteria</taxon>
        <taxon>Bacillati</taxon>
        <taxon>Actinomycetota</taxon>
        <taxon>Actinomycetes</taxon>
        <taxon>Micrococcales</taxon>
        <taxon>Microbacteriaceae</taxon>
        <taxon>Microbacterium</taxon>
    </lineage>
</organism>
<dbReference type="Gene3D" id="3.30.720.120">
    <property type="match status" value="1"/>
</dbReference>